<keyword evidence="2" id="KW-1185">Reference proteome</keyword>
<sequence length="186" mass="21314">MTLLDQFLPRFDFHERHAITIDAPAGIVLDHAARQRAQDDPFIRTAIRLRELPTRLFGLSQRQPLDLDDFTFLGRDGDRGLAFGLTGAFWRPDYGLVEIRSPEQFRMHGRNDVCSLVMGFDTGSDAAGRTVLRTETRVFCPTAAVRRQFAPYWYLIRPVSGMIRRRMLARVRQHAESEVARRGRAG</sequence>
<name>A0ABN4TNE3_9BURK</name>
<organism evidence="1 2">
    <name type="scientific">Cupriavidus malaysiensis</name>
    <dbReference type="NCBI Taxonomy" id="367825"/>
    <lineage>
        <taxon>Bacteria</taxon>
        <taxon>Pseudomonadati</taxon>
        <taxon>Pseudomonadota</taxon>
        <taxon>Betaproteobacteria</taxon>
        <taxon>Burkholderiales</taxon>
        <taxon>Burkholderiaceae</taxon>
        <taxon>Cupriavidus</taxon>
    </lineage>
</organism>
<evidence type="ECO:0008006" key="3">
    <source>
        <dbReference type="Google" id="ProtNLM"/>
    </source>
</evidence>
<dbReference type="RefSeq" id="WP_071040407.1">
    <property type="nucleotide sequence ID" value="NZ_CP017755.1"/>
</dbReference>
<dbReference type="Proteomes" id="UP000177515">
    <property type="component" value="Chromosome 2"/>
</dbReference>
<evidence type="ECO:0000313" key="2">
    <source>
        <dbReference type="Proteomes" id="UP000177515"/>
    </source>
</evidence>
<gene>
    <name evidence="1" type="ORF">BKK80_22810</name>
</gene>
<accession>A0ABN4TNE3</accession>
<reference evidence="1 2" key="1">
    <citation type="submission" date="2016-10" db="EMBL/GenBank/DDBJ databases">
        <title>Complete genome sequences of three Cupriavidus strains isolated from various Malaysian environments.</title>
        <authorList>
            <person name="Abdullah A.A.-A."/>
            <person name="Shafie N.A.H."/>
            <person name="Lau N.S."/>
        </authorList>
    </citation>
    <scope>NUCLEOTIDE SEQUENCE [LARGE SCALE GENOMIC DNA]</scope>
    <source>
        <strain evidence="1 2">USMAA1020</strain>
    </source>
</reference>
<proteinExistence type="predicted"/>
<protein>
    <recommendedName>
        <fullName evidence="3">DUF2867 domain-containing protein</fullName>
    </recommendedName>
</protein>
<dbReference type="EMBL" id="CP017755">
    <property type="protein sequence ID" value="AOZ08744.1"/>
    <property type="molecule type" value="Genomic_DNA"/>
</dbReference>
<evidence type="ECO:0000313" key="1">
    <source>
        <dbReference type="EMBL" id="AOZ08744.1"/>
    </source>
</evidence>